<accession>A0A926NJD0</accession>
<evidence type="ECO:0000259" key="5">
    <source>
        <dbReference type="PROSITE" id="PS50901"/>
    </source>
</evidence>
<name>A0A926NJD0_9BACI</name>
<dbReference type="InterPro" id="IPR050206">
    <property type="entry name" value="FtsK/SpoIIIE/SftA"/>
</dbReference>
<dbReference type="PANTHER" id="PTHR22683">
    <property type="entry name" value="SPORULATION PROTEIN RELATED"/>
    <property type="match status" value="1"/>
</dbReference>
<gene>
    <name evidence="6" type="ORF">IC621_02965</name>
</gene>
<organism evidence="6 7">
    <name type="scientific">Metabacillus arenae</name>
    <dbReference type="NCBI Taxonomy" id="2771434"/>
    <lineage>
        <taxon>Bacteria</taxon>
        <taxon>Bacillati</taxon>
        <taxon>Bacillota</taxon>
        <taxon>Bacilli</taxon>
        <taxon>Bacillales</taxon>
        <taxon>Bacillaceae</taxon>
        <taxon>Metabacillus</taxon>
    </lineage>
</organism>
<dbReference type="Proteomes" id="UP000626844">
    <property type="component" value="Unassembled WGS sequence"/>
</dbReference>
<evidence type="ECO:0000256" key="3">
    <source>
        <dbReference type="ARBA" id="ARBA00022840"/>
    </source>
</evidence>
<evidence type="ECO:0000256" key="4">
    <source>
        <dbReference type="PROSITE-ProRule" id="PRU00289"/>
    </source>
</evidence>
<dbReference type="GO" id="GO:0003677">
    <property type="term" value="F:DNA binding"/>
    <property type="evidence" value="ECO:0007669"/>
    <property type="project" value="InterPro"/>
</dbReference>
<feature type="domain" description="FtsK" evidence="5">
    <location>
        <begin position="429"/>
        <end position="614"/>
    </location>
</feature>
<dbReference type="PROSITE" id="PS50901">
    <property type="entry name" value="FTSK"/>
    <property type="match status" value="1"/>
</dbReference>
<evidence type="ECO:0000256" key="1">
    <source>
        <dbReference type="ARBA" id="ARBA00004141"/>
    </source>
</evidence>
<dbReference type="Pfam" id="PF01580">
    <property type="entry name" value="FtsK_SpoIIIE"/>
    <property type="match status" value="1"/>
</dbReference>
<comment type="caution">
    <text evidence="6">The sequence shown here is derived from an EMBL/GenBank/DDBJ whole genome shotgun (WGS) entry which is preliminary data.</text>
</comment>
<dbReference type="GO" id="GO:0016020">
    <property type="term" value="C:membrane"/>
    <property type="evidence" value="ECO:0007669"/>
    <property type="project" value="UniProtKB-SubCell"/>
</dbReference>
<dbReference type="InterPro" id="IPR002543">
    <property type="entry name" value="FtsK_dom"/>
</dbReference>
<reference evidence="6" key="1">
    <citation type="submission" date="2020-09" db="EMBL/GenBank/DDBJ databases">
        <title>A novel bacterium of genus Bacillus, isolated from South China Sea.</title>
        <authorList>
            <person name="Huang H."/>
            <person name="Mo K."/>
            <person name="Hu Y."/>
        </authorList>
    </citation>
    <scope>NUCLEOTIDE SEQUENCE</scope>
    <source>
        <strain evidence="6">IB182487</strain>
    </source>
</reference>
<dbReference type="SUPFAM" id="SSF52540">
    <property type="entry name" value="P-loop containing nucleoside triphosphate hydrolases"/>
    <property type="match status" value="1"/>
</dbReference>
<keyword evidence="2 4" id="KW-0547">Nucleotide-binding</keyword>
<dbReference type="RefSeq" id="WP_191155553.1">
    <property type="nucleotide sequence ID" value="NZ_JACXAI010000002.1"/>
</dbReference>
<dbReference type="GO" id="GO:0005524">
    <property type="term" value="F:ATP binding"/>
    <property type="evidence" value="ECO:0007669"/>
    <property type="project" value="UniProtKB-UniRule"/>
</dbReference>
<keyword evidence="3 4" id="KW-0067">ATP-binding</keyword>
<dbReference type="InterPro" id="IPR027417">
    <property type="entry name" value="P-loop_NTPase"/>
</dbReference>
<dbReference type="AlphaFoldDB" id="A0A926NJD0"/>
<evidence type="ECO:0000313" key="7">
    <source>
        <dbReference type="Proteomes" id="UP000626844"/>
    </source>
</evidence>
<dbReference type="PANTHER" id="PTHR22683:SF41">
    <property type="entry name" value="DNA TRANSLOCASE FTSK"/>
    <property type="match status" value="1"/>
</dbReference>
<proteinExistence type="predicted"/>
<feature type="binding site" evidence="4">
    <location>
        <begin position="447"/>
        <end position="454"/>
    </location>
    <ligand>
        <name>ATP</name>
        <dbReference type="ChEBI" id="CHEBI:30616"/>
    </ligand>
</feature>
<keyword evidence="7" id="KW-1185">Reference proteome</keyword>
<sequence>MLRAIKSKLNKTTSPNSSNIIRLVDTFDEEVTIPLLASDLLGEGVFSFETVINDSFTENYVVTPPFYREQLGEECYRDYDYLKNSINDIHCYTIELAKPSFLPIYTENEASLLQDLSLLHQKNSELYIQLLITQRQDNWQNEFIDQYSEYLNGNDYPSSKRVQRSVQRSILNVLNKFSGYHSQRKEVAEISSKILQNGFRFELKIITNTNNKDTFEDELNELLKEYDFFNNLIFLRDRHKKQFVDNFLNRRFSTVSKEQLISESELLSILSCDQVIPKQETIMDKIEKTKRLVTKVSNFDLLPIGEKKDRNIDEDIVAELPVALKKAKSIRNPNIEVLDVELGATVQRITFKIPEGHVYSDIKNKHEDINSALGSDINIIQGKEASTITFLIPCSQREIIYLKELLENEKFQEYSSANSLPFVCGVDMHNELVLKCLTKAPHLLVCGATNSGKSVFVNAVLITLILLKSPSELRIFLIDPKKVEFIQYNGFSHVEKVITDMQKAVVILDRLIAEMENRYEKFSKIGVRKIDAYNNKSKSKIPYILCGIDEYNDLRMMHPEVEEKIERLGQKARAAGIHLILATQRPDKEVMSGVIKTNFPSRVSFKLDNSNEYRTVFGTGIPYKNLLGFGDGVIKFVGQVEEFIRFQAPVISLDEDVEEKTFEKIKNLAKNEFVENIQLEDIKYESDLDKLKRLIANSGETRVSRLREEMGIKMNVVSQLMQQLVEEKWLEKPESKAKGYKLIASDEELAKWREH</sequence>
<dbReference type="Gene3D" id="3.40.50.300">
    <property type="entry name" value="P-loop containing nucleotide triphosphate hydrolases"/>
    <property type="match status" value="1"/>
</dbReference>
<comment type="subcellular location">
    <subcellularLocation>
        <location evidence="1">Membrane</location>
        <topology evidence="1">Multi-pass membrane protein</topology>
    </subcellularLocation>
</comment>
<evidence type="ECO:0000313" key="6">
    <source>
        <dbReference type="EMBL" id="MBD1379182.1"/>
    </source>
</evidence>
<dbReference type="EMBL" id="JACXAI010000002">
    <property type="protein sequence ID" value="MBD1379182.1"/>
    <property type="molecule type" value="Genomic_DNA"/>
</dbReference>
<evidence type="ECO:0000256" key="2">
    <source>
        <dbReference type="ARBA" id="ARBA00022741"/>
    </source>
</evidence>
<protein>
    <submittedName>
        <fullName evidence="6">DNA translocase FtsK</fullName>
    </submittedName>
</protein>